<reference evidence="1 2" key="1">
    <citation type="submission" date="2018-09" db="EMBL/GenBank/DDBJ databases">
        <authorList>
            <person name="Zhu H."/>
        </authorList>
    </citation>
    <scope>NUCLEOTIDE SEQUENCE [LARGE SCALE GENOMIC DNA]</scope>
    <source>
        <strain evidence="1 2">K2R10-39</strain>
    </source>
</reference>
<organism evidence="1 2">
    <name type="scientific">Noviherbaspirillum cavernae</name>
    <dbReference type="NCBI Taxonomy" id="2320862"/>
    <lineage>
        <taxon>Bacteria</taxon>
        <taxon>Pseudomonadati</taxon>
        <taxon>Pseudomonadota</taxon>
        <taxon>Betaproteobacteria</taxon>
        <taxon>Burkholderiales</taxon>
        <taxon>Oxalobacteraceae</taxon>
        <taxon>Noviherbaspirillum</taxon>
    </lineage>
</organism>
<sequence>MDNMNYRGYQIVAKPICPGGSGSMWYGGYDILKDGKTVASRTNIFPATLYFRAACSDSIETAKTEVDNLAGRASGGVG</sequence>
<evidence type="ECO:0000313" key="1">
    <source>
        <dbReference type="EMBL" id="RJG06551.1"/>
    </source>
</evidence>
<gene>
    <name evidence="1" type="ORF">D3870_11495</name>
</gene>
<accession>A0A418X2A1</accession>
<comment type="caution">
    <text evidence="1">The sequence shown here is derived from an EMBL/GenBank/DDBJ whole genome shotgun (WGS) entry which is preliminary data.</text>
</comment>
<name>A0A418X2A1_9BURK</name>
<protein>
    <submittedName>
        <fullName evidence="1">Uncharacterized protein</fullName>
    </submittedName>
</protein>
<proteinExistence type="predicted"/>
<dbReference type="EMBL" id="QYUN01000002">
    <property type="protein sequence ID" value="RJG06551.1"/>
    <property type="molecule type" value="Genomic_DNA"/>
</dbReference>
<dbReference type="AlphaFoldDB" id="A0A418X2A1"/>
<dbReference type="Proteomes" id="UP000285190">
    <property type="component" value="Unassembled WGS sequence"/>
</dbReference>
<evidence type="ECO:0000313" key="2">
    <source>
        <dbReference type="Proteomes" id="UP000285190"/>
    </source>
</evidence>
<keyword evidence="2" id="KW-1185">Reference proteome</keyword>